<organism evidence="3 4">
    <name type="scientific">Capsaspora owczarzaki (strain ATCC 30864)</name>
    <dbReference type="NCBI Taxonomy" id="595528"/>
    <lineage>
        <taxon>Eukaryota</taxon>
        <taxon>Filasterea</taxon>
        <taxon>Capsaspora</taxon>
    </lineage>
</organism>
<name>A0A0D2WTW2_CAPO3</name>
<gene>
    <name evidence="3" type="ORF">CAOG_005652</name>
</gene>
<keyword evidence="4" id="KW-1185">Reference proteome</keyword>
<accession>A0A0D2WTW2</accession>
<proteinExistence type="predicted"/>
<dbReference type="PhylomeDB" id="A0A0D2WTW2"/>
<dbReference type="AlphaFoldDB" id="A0A0D2WTW2"/>
<dbReference type="EMBL" id="KE346368">
    <property type="protein sequence ID" value="KJE95173.1"/>
    <property type="molecule type" value="Genomic_DNA"/>
</dbReference>
<evidence type="ECO:0000256" key="2">
    <source>
        <dbReference type="SAM" id="Phobius"/>
    </source>
</evidence>
<feature type="region of interest" description="Disordered" evidence="1">
    <location>
        <begin position="29"/>
        <end position="64"/>
    </location>
</feature>
<protein>
    <submittedName>
        <fullName evidence="3">Uncharacterized protein</fullName>
    </submittedName>
</protein>
<dbReference type="OrthoDB" id="5954868at2759"/>
<dbReference type="RefSeq" id="XP_004346325.1">
    <property type="nucleotide sequence ID" value="XM_004346275.2"/>
</dbReference>
<dbReference type="InterPro" id="IPR012444">
    <property type="entry name" value="DUF1647"/>
</dbReference>
<dbReference type="InParanoid" id="A0A0D2WTW2"/>
<dbReference type="Proteomes" id="UP000008743">
    <property type="component" value="Unassembled WGS sequence"/>
</dbReference>
<feature type="compositionally biased region" description="Basic residues" evidence="1">
    <location>
        <begin position="499"/>
        <end position="511"/>
    </location>
</feature>
<evidence type="ECO:0000256" key="1">
    <source>
        <dbReference type="SAM" id="MobiDB-lite"/>
    </source>
</evidence>
<dbReference type="eggNOG" id="ENOG502S0Q9">
    <property type="taxonomic scope" value="Eukaryota"/>
</dbReference>
<keyword evidence="2" id="KW-1133">Transmembrane helix</keyword>
<feature type="compositionally biased region" description="Basic and acidic residues" evidence="1">
    <location>
        <begin position="512"/>
        <end position="521"/>
    </location>
</feature>
<keyword evidence="2" id="KW-0812">Transmembrane</keyword>
<dbReference type="Pfam" id="PF07801">
    <property type="entry name" value="DUF1647"/>
    <property type="match status" value="1"/>
</dbReference>
<evidence type="ECO:0000313" key="3">
    <source>
        <dbReference type="EMBL" id="KJE95173.1"/>
    </source>
</evidence>
<dbReference type="STRING" id="595528.A0A0D2WTW2"/>
<keyword evidence="2" id="KW-0472">Membrane</keyword>
<evidence type="ECO:0000313" key="4">
    <source>
        <dbReference type="Proteomes" id="UP000008743"/>
    </source>
</evidence>
<reference evidence="4" key="1">
    <citation type="submission" date="2011-02" db="EMBL/GenBank/DDBJ databases">
        <title>The Genome Sequence of Capsaspora owczarzaki ATCC 30864.</title>
        <authorList>
            <person name="Russ C."/>
            <person name="Cuomo C."/>
            <person name="Burger G."/>
            <person name="Gray M.W."/>
            <person name="Holland P.W.H."/>
            <person name="King N."/>
            <person name="Lang F.B.F."/>
            <person name="Roger A.J."/>
            <person name="Ruiz-Trillo I."/>
            <person name="Young S.K."/>
            <person name="Zeng Q."/>
            <person name="Gargeya S."/>
            <person name="Alvarado L."/>
            <person name="Berlin A."/>
            <person name="Chapman S.B."/>
            <person name="Chen Z."/>
            <person name="Freedman E."/>
            <person name="Gellesch M."/>
            <person name="Goldberg J."/>
            <person name="Griggs A."/>
            <person name="Gujja S."/>
            <person name="Heilman E."/>
            <person name="Heiman D."/>
            <person name="Howarth C."/>
            <person name="Mehta T."/>
            <person name="Neiman D."/>
            <person name="Pearson M."/>
            <person name="Roberts A."/>
            <person name="Saif S."/>
            <person name="Shea T."/>
            <person name="Shenoy N."/>
            <person name="Sisk P."/>
            <person name="Stolte C."/>
            <person name="Sykes S."/>
            <person name="White J."/>
            <person name="Yandava C."/>
            <person name="Haas B."/>
            <person name="Nusbaum C."/>
            <person name="Birren B."/>
        </authorList>
    </citation>
    <scope>NUCLEOTIDE SEQUENCE</scope>
    <source>
        <strain evidence="4">ATCC 30864</strain>
    </source>
</reference>
<feature type="transmembrane region" description="Helical" evidence="2">
    <location>
        <begin position="682"/>
        <end position="702"/>
    </location>
</feature>
<feature type="transmembrane region" description="Helical" evidence="2">
    <location>
        <begin position="640"/>
        <end position="662"/>
    </location>
</feature>
<feature type="transmembrane region" description="Helical" evidence="2">
    <location>
        <begin position="87"/>
        <end position="106"/>
    </location>
</feature>
<feature type="region of interest" description="Disordered" evidence="1">
    <location>
        <begin position="486"/>
        <end position="530"/>
    </location>
</feature>
<dbReference type="PANTHER" id="PTHR31389:SF4">
    <property type="entry name" value="LD39211P"/>
    <property type="match status" value="1"/>
</dbReference>
<sequence>MSVHGYPGAGGGGIGSTSFSAWSDHLRNAKSQYSHSRPTTTGANPRSGSNSRYQHDRPRAAVPSAGSAAAVAGLGRRVRACLNSSQLLLILILTPAIGLVVFQMLLRPPIERMMAPAITAHDQKLVRMADDKLALHFLKLSRLDAGHEHDDQLEVIHDPSAIAAAAADAAESNNKLKEGASGADIAAAAAPLSRRVVISPDLMLSSRGLSREMLLPNMPPAMLETLRPQKSPLRLTIVSSASVLYFDRLINLIGSVHFWEPDKLIAVYDLGLEQYQRNVLCCMRNVRLLTLNFEVLPPHVSNLANYAFKALIIRDALERFGAVLYQDAGQELRQPLHEIAGIIDQQGYFAVTQHTPLYDYVRDGMLERLGIVLATIPNNPTCAGGIVGFKSQDAIVTRKVLDPWVRCSLDEECINPKGSTLENSRFDQSVLSLLLFANKLSCSYDARFNADFSPSHRSRMDIHLFSRRWHCPKPYVPFLARTSGGVSSAPGGSGAGKPHQGHHHAERKQHHDHASELKHDEDTDTTGLGAALQDSDGLTNWLVRYRCETAECFSWYTEPEIPYTRRFHSLVRQTVVELQGEGQPHRIEPTEPTSSSEYIVLPILEFDAGRALENPRHKRTERTAEYCGSLALGLTEEVPFLVVVDAIMYATICILTLFILVVRRMALSSTKGTCSRRGLLRAFGVVFAGLAMACFLVVQYGASKQAATAAAL</sequence>
<dbReference type="PANTHER" id="PTHR31389">
    <property type="entry name" value="LD39211P"/>
    <property type="match status" value="1"/>
</dbReference>
<feature type="compositionally biased region" description="Polar residues" evidence="1">
    <location>
        <begin position="29"/>
        <end position="52"/>
    </location>
</feature>